<feature type="signal peptide" evidence="1">
    <location>
        <begin position="1"/>
        <end position="20"/>
    </location>
</feature>
<dbReference type="Proteomes" id="UP000820818">
    <property type="component" value="Linkage Group LG2"/>
</dbReference>
<accession>A0AAD5PXU5</accession>
<protein>
    <recommendedName>
        <fullName evidence="4">Vitelline membrane outer layer protein 1</fullName>
    </recommendedName>
</protein>
<reference evidence="2 3" key="1">
    <citation type="submission" date="2022-05" db="EMBL/GenBank/DDBJ databases">
        <title>A multi-omics perspective on studying reproductive biology in Daphnia sinensis.</title>
        <authorList>
            <person name="Jia J."/>
        </authorList>
    </citation>
    <scope>NUCLEOTIDE SEQUENCE [LARGE SCALE GENOMIC DNA]</scope>
    <source>
        <strain evidence="2 3">WSL</strain>
    </source>
</reference>
<comment type="caution">
    <text evidence="2">The sequence shown here is derived from an EMBL/GenBank/DDBJ whole genome shotgun (WGS) entry which is preliminary data.</text>
</comment>
<evidence type="ECO:0000313" key="3">
    <source>
        <dbReference type="Proteomes" id="UP000820818"/>
    </source>
</evidence>
<dbReference type="AlphaFoldDB" id="A0AAD5PXU5"/>
<name>A0AAD5PXU5_9CRUS</name>
<dbReference type="GO" id="GO:0005615">
    <property type="term" value="C:extracellular space"/>
    <property type="evidence" value="ECO:0007669"/>
    <property type="project" value="TreeGrafter"/>
</dbReference>
<dbReference type="InterPro" id="IPR005515">
    <property type="entry name" value="VOMI"/>
</dbReference>
<dbReference type="EMBL" id="WJBH02000002">
    <property type="protein sequence ID" value="KAI9563402.1"/>
    <property type="molecule type" value="Genomic_DNA"/>
</dbReference>
<evidence type="ECO:0000256" key="1">
    <source>
        <dbReference type="SAM" id="SignalP"/>
    </source>
</evidence>
<evidence type="ECO:0000313" key="2">
    <source>
        <dbReference type="EMBL" id="KAI9563402.1"/>
    </source>
</evidence>
<gene>
    <name evidence="2" type="ORF">GHT06_010865</name>
</gene>
<dbReference type="Gene3D" id="2.100.10.20">
    <property type="entry name" value="Vitelline membrane outer layer protein I (VOMI)"/>
    <property type="match status" value="1"/>
</dbReference>
<organism evidence="2 3">
    <name type="scientific">Daphnia sinensis</name>
    <dbReference type="NCBI Taxonomy" id="1820382"/>
    <lineage>
        <taxon>Eukaryota</taxon>
        <taxon>Metazoa</taxon>
        <taxon>Ecdysozoa</taxon>
        <taxon>Arthropoda</taxon>
        <taxon>Crustacea</taxon>
        <taxon>Branchiopoda</taxon>
        <taxon>Diplostraca</taxon>
        <taxon>Cladocera</taxon>
        <taxon>Anomopoda</taxon>
        <taxon>Daphniidae</taxon>
        <taxon>Daphnia</taxon>
        <taxon>Daphnia similis group</taxon>
    </lineage>
</organism>
<dbReference type="InterPro" id="IPR036706">
    <property type="entry name" value="VOMI_sf"/>
</dbReference>
<dbReference type="SUPFAM" id="SSF51092">
    <property type="entry name" value="Vitelline membrane outer protein-I (VMO-I)"/>
    <property type="match status" value="1"/>
</dbReference>
<dbReference type="PANTHER" id="PTHR18841">
    <property type="entry name" value="VITELLINE MEMBRANE OUTER LAYER PROTEIN I-RELATED"/>
    <property type="match status" value="1"/>
</dbReference>
<feature type="chain" id="PRO_5042291529" description="Vitelline membrane outer layer protein 1" evidence="1">
    <location>
        <begin position="21"/>
        <end position="197"/>
    </location>
</feature>
<dbReference type="PANTHER" id="PTHR18841:SF0">
    <property type="entry name" value="VITELLINE MEMBRANE OUTER LAYER 1 HOMOLOG A-RELATED"/>
    <property type="match status" value="1"/>
</dbReference>
<evidence type="ECO:0008006" key="4">
    <source>
        <dbReference type="Google" id="ProtNLM"/>
    </source>
</evidence>
<keyword evidence="3" id="KW-1185">Reference proteome</keyword>
<sequence>MIRNVLGYLAIVLFIGLANGQEVITVTNGETDGRWGPLETCPAGSRAVSYQTTNEADAPIVDDSALNTLVLFCDDAGQTTLTSTPGHAGNTQPVQECPTGTFLKSFQLRVSPNGNQTDNTAVNNIRFTCSDDSEISGIGNTGGYWGDYSAECVNGICGMETRVRAEGGLLVDNTALNDVRFTCCAPAYRKRSKFFKP</sequence>
<keyword evidence="1" id="KW-0732">Signal</keyword>
<dbReference type="Pfam" id="PF03762">
    <property type="entry name" value="VOMI"/>
    <property type="match status" value="1"/>
</dbReference>
<proteinExistence type="predicted"/>